<reference evidence="11" key="1">
    <citation type="submission" date="2020-06" db="EMBL/GenBank/DDBJ databases">
        <title>WGS assembly of Ceratodon purpureus strain R40.</title>
        <authorList>
            <person name="Carey S.B."/>
            <person name="Jenkins J."/>
            <person name="Shu S."/>
            <person name="Lovell J.T."/>
            <person name="Sreedasyam A."/>
            <person name="Maumus F."/>
            <person name="Tiley G.P."/>
            <person name="Fernandez-Pozo N."/>
            <person name="Barry K."/>
            <person name="Chen C."/>
            <person name="Wang M."/>
            <person name="Lipzen A."/>
            <person name="Daum C."/>
            <person name="Saski C.A."/>
            <person name="Payton A.C."/>
            <person name="Mcbreen J.C."/>
            <person name="Conrad R.E."/>
            <person name="Kollar L.M."/>
            <person name="Olsson S."/>
            <person name="Huttunen S."/>
            <person name="Landis J.B."/>
            <person name="Wickett N.J."/>
            <person name="Johnson M.G."/>
            <person name="Rensing S.A."/>
            <person name="Grimwood J."/>
            <person name="Schmutz J."/>
            <person name="Mcdaniel S.F."/>
        </authorList>
    </citation>
    <scope>NUCLEOTIDE SEQUENCE</scope>
    <source>
        <strain evidence="11">R40</strain>
    </source>
</reference>
<dbReference type="Proteomes" id="UP000822688">
    <property type="component" value="Chromosome 10"/>
</dbReference>
<feature type="region of interest" description="Disordered" evidence="7">
    <location>
        <begin position="935"/>
        <end position="957"/>
    </location>
</feature>
<feature type="compositionally biased region" description="Acidic residues" evidence="7">
    <location>
        <begin position="839"/>
        <end position="849"/>
    </location>
</feature>
<dbReference type="GO" id="GO:0008289">
    <property type="term" value="F:lipid binding"/>
    <property type="evidence" value="ECO:0007669"/>
    <property type="project" value="UniProtKB-KW"/>
</dbReference>
<sequence length="957" mass="106916">MAESSSSGAAKEEEEESGLSNAADAVPFMLYVLIVFVITWLLLQVTFNGFVVFACLIGFLVQVERRARKKLRSEIASEERRKLNTKRTFDEGETSRWLNEGIKRMWPVCMEKFASKHFFGPMAPYFLNKFKPWIVKEAKIDIETLNLGTTPPVFNSIRALERPPDGDHLAYEADMDFYSSNDMYAEMSVVMRGRLSTTFHISNLHIEGKVRITVKFLTGWPVVGRVRICFASTPEVNMTYRPYYRNFPDASLMPGVENLVRKTLHNAMVESIVEPHMLDVNIEALASMLSSASQGAPATYVSEEVSKPTLVVEILEATDLISADLNGKSDPYVEIQFRRQKKRTKIIKKNLNPKWKDEQHEFSIENWDMSNFLTLRVRDSDVVPYRPSVELGILTVSVNELYKDGELDEDGKPYEFGKRYVFDRRLDKVKKGHLRFAITVNHTQVPAPAFEEPRISDDVRQTVTPENKLENTQGNTQEDIQENTQQPVTQEIQSAVDYVVYDSPVRGTSTEMKRCKSDTNLHKLDRTPPKRPKGKSKLPHHTATHDSPLEALQEQTTSDESHDIVTMPYGPPGAFKIFHPGWAQAPVATPPRKKTHAQPIPNSIMLVDEQVAEVLAKQPTLQRYLARILPKRRKPSQESVPTETMSDKSGSLETVEFTTEELNFFKNSLEDLTKNYSGPVRMNLDESIASGEPPEMLIHGSGPLETIVSGKTASIAQASNSHSIQAPRNDTATDEEETTTSQPLGEVDKAGPPSGRLIVPIAESKLDEEARRDDNIASPQPQLGGSLRRPQTGKKIFSVPKTWYKKVKSLAAKGGSKKKKMKDVNGVAHSAELKYPSGDDGEGFPDEVDPTAWRTDSFNALGLSPLDTVKHGSAPGSVQGDSPELRKLIYETPHSRAAGSKSDRPTPSSKLKQWIQNKSFRLRGITFEAEAANTPLNYTPESGAPGSVQHRNGKVSV</sequence>
<evidence type="ECO:0000256" key="1">
    <source>
        <dbReference type="ARBA" id="ARBA00004370"/>
    </source>
</evidence>
<keyword evidence="2" id="KW-0813">Transport</keyword>
<dbReference type="GO" id="GO:0016020">
    <property type="term" value="C:membrane"/>
    <property type="evidence" value="ECO:0007669"/>
    <property type="project" value="UniProtKB-SubCell"/>
</dbReference>
<gene>
    <name evidence="11" type="ORF">KC19_10G123500</name>
</gene>
<organism evidence="11 12">
    <name type="scientific">Ceratodon purpureus</name>
    <name type="common">Fire moss</name>
    <name type="synonym">Dicranum purpureum</name>
    <dbReference type="NCBI Taxonomy" id="3225"/>
    <lineage>
        <taxon>Eukaryota</taxon>
        <taxon>Viridiplantae</taxon>
        <taxon>Streptophyta</taxon>
        <taxon>Embryophyta</taxon>
        <taxon>Bryophyta</taxon>
        <taxon>Bryophytina</taxon>
        <taxon>Bryopsida</taxon>
        <taxon>Dicranidae</taxon>
        <taxon>Pseudoditrichales</taxon>
        <taxon>Ditrichaceae</taxon>
        <taxon>Ceratodon</taxon>
    </lineage>
</organism>
<feature type="domain" description="C2" evidence="9">
    <location>
        <begin position="291"/>
        <end position="411"/>
    </location>
</feature>
<feature type="region of interest" description="Disordered" evidence="7">
    <location>
        <begin position="717"/>
        <end position="794"/>
    </location>
</feature>
<feature type="region of interest" description="Disordered" evidence="7">
    <location>
        <begin position="890"/>
        <end position="911"/>
    </location>
</feature>
<dbReference type="Pfam" id="PF00168">
    <property type="entry name" value="C2"/>
    <property type="match status" value="1"/>
</dbReference>
<keyword evidence="4" id="KW-0446">Lipid-binding</keyword>
<dbReference type="InterPro" id="IPR052847">
    <property type="entry name" value="Ext_Synaptotagmin/KAHRP-like"/>
</dbReference>
<keyword evidence="5 8" id="KW-0472">Membrane</keyword>
<evidence type="ECO:0000256" key="7">
    <source>
        <dbReference type="SAM" id="MobiDB-lite"/>
    </source>
</evidence>
<feature type="coiled-coil region" evidence="6">
    <location>
        <begin position="61"/>
        <end position="88"/>
    </location>
</feature>
<feature type="compositionally biased region" description="Basic and acidic residues" evidence="7">
    <location>
        <begin position="514"/>
        <end position="528"/>
    </location>
</feature>
<feature type="domain" description="SMP-LTD" evidence="10">
    <location>
        <begin position="91"/>
        <end position="283"/>
    </location>
</feature>
<dbReference type="GO" id="GO:0006869">
    <property type="term" value="P:lipid transport"/>
    <property type="evidence" value="ECO:0007669"/>
    <property type="project" value="UniProtKB-KW"/>
</dbReference>
<evidence type="ECO:0000313" key="12">
    <source>
        <dbReference type="Proteomes" id="UP000822688"/>
    </source>
</evidence>
<dbReference type="PANTHER" id="PTHR47042:SF4">
    <property type="entry name" value="OS02G0313700 PROTEIN"/>
    <property type="match status" value="1"/>
</dbReference>
<dbReference type="EMBL" id="CM026431">
    <property type="protein sequence ID" value="KAG0559689.1"/>
    <property type="molecule type" value="Genomic_DNA"/>
</dbReference>
<evidence type="ECO:0000256" key="4">
    <source>
        <dbReference type="ARBA" id="ARBA00023121"/>
    </source>
</evidence>
<accession>A0A8T0GN77</accession>
<dbReference type="InterPro" id="IPR035892">
    <property type="entry name" value="C2_domain_sf"/>
</dbReference>
<comment type="caution">
    <text evidence="11">The sequence shown here is derived from an EMBL/GenBank/DDBJ whole genome shotgun (WGS) entry which is preliminary data.</text>
</comment>
<dbReference type="CDD" id="cd21669">
    <property type="entry name" value="SMP_SF"/>
    <property type="match status" value="1"/>
</dbReference>
<evidence type="ECO:0000256" key="8">
    <source>
        <dbReference type="SAM" id="Phobius"/>
    </source>
</evidence>
<feature type="region of interest" description="Disordered" evidence="7">
    <location>
        <begin position="466"/>
        <end position="486"/>
    </location>
</feature>
<evidence type="ECO:0000259" key="9">
    <source>
        <dbReference type="PROSITE" id="PS50004"/>
    </source>
</evidence>
<keyword evidence="3" id="KW-0445">Lipid transport</keyword>
<feature type="compositionally biased region" description="Polar residues" evidence="7">
    <location>
        <begin position="717"/>
        <end position="728"/>
    </location>
</feature>
<dbReference type="PROSITE" id="PS51847">
    <property type="entry name" value="SMP"/>
    <property type="match status" value="1"/>
</dbReference>
<evidence type="ECO:0000313" key="11">
    <source>
        <dbReference type="EMBL" id="KAG0559689.1"/>
    </source>
</evidence>
<dbReference type="InterPro" id="IPR000008">
    <property type="entry name" value="C2_dom"/>
</dbReference>
<dbReference type="SUPFAM" id="SSF49562">
    <property type="entry name" value="C2 domain (Calcium/lipid-binding domain, CaLB)"/>
    <property type="match status" value="1"/>
</dbReference>
<name>A0A8T0GN77_CERPU</name>
<dbReference type="Gene3D" id="2.60.40.150">
    <property type="entry name" value="C2 domain"/>
    <property type="match status" value="1"/>
</dbReference>
<dbReference type="InterPro" id="IPR031468">
    <property type="entry name" value="SMP_LBD"/>
</dbReference>
<feature type="transmembrane region" description="Helical" evidence="8">
    <location>
        <begin position="28"/>
        <end position="61"/>
    </location>
</feature>
<dbReference type="SMART" id="SM00239">
    <property type="entry name" value="C2"/>
    <property type="match status" value="1"/>
</dbReference>
<keyword evidence="12" id="KW-1185">Reference proteome</keyword>
<evidence type="ECO:0000256" key="6">
    <source>
        <dbReference type="SAM" id="Coils"/>
    </source>
</evidence>
<evidence type="ECO:0000256" key="3">
    <source>
        <dbReference type="ARBA" id="ARBA00023055"/>
    </source>
</evidence>
<evidence type="ECO:0000256" key="5">
    <source>
        <dbReference type="ARBA" id="ARBA00023136"/>
    </source>
</evidence>
<keyword evidence="8" id="KW-0812">Transmembrane</keyword>
<dbReference type="PROSITE" id="PS50004">
    <property type="entry name" value="C2"/>
    <property type="match status" value="1"/>
</dbReference>
<feature type="region of interest" description="Disordered" evidence="7">
    <location>
        <begin position="514"/>
        <end position="559"/>
    </location>
</feature>
<comment type="subcellular location">
    <subcellularLocation>
        <location evidence="1">Membrane</location>
    </subcellularLocation>
</comment>
<dbReference type="PANTHER" id="PTHR47042">
    <property type="entry name" value="C2 DOMAIN-CONTAINING PROTEIN-LIKE"/>
    <property type="match status" value="1"/>
</dbReference>
<feature type="compositionally biased region" description="Basic residues" evidence="7">
    <location>
        <begin position="529"/>
        <end position="542"/>
    </location>
</feature>
<feature type="region of interest" description="Disordered" evidence="7">
    <location>
        <begin position="832"/>
        <end position="852"/>
    </location>
</feature>
<evidence type="ECO:0000259" key="10">
    <source>
        <dbReference type="PROSITE" id="PS51847"/>
    </source>
</evidence>
<evidence type="ECO:0008006" key="13">
    <source>
        <dbReference type="Google" id="ProtNLM"/>
    </source>
</evidence>
<dbReference type="AlphaFoldDB" id="A0A8T0GN77"/>
<evidence type="ECO:0000256" key="2">
    <source>
        <dbReference type="ARBA" id="ARBA00022448"/>
    </source>
</evidence>
<keyword evidence="6" id="KW-0175">Coiled coil</keyword>
<proteinExistence type="predicted"/>
<keyword evidence="8" id="KW-1133">Transmembrane helix</keyword>
<feature type="compositionally biased region" description="Basic and acidic residues" evidence="7">
    <location>
        <begin position="764"/>
        <end position="775"/>
    </location>
</feature>
<protein>
    <recommendedName>
        <fullName evidence="13">C2 domain-containing protein</fullName>
    </recommendedName>
</protein>
<dbReference type="CDD" id="cd00030">
    <property type="entry name" value="C2"/>
    <property type="match status" value="1"/>
</dbReference>